<dbReference type="InterPro" id="IPR017039">
    <property type="entry name" value="Virul_fac_BrkB"/>
</dbReference>
<keyword evidence="5 7" id="KW-0472">Membrane</keyword>
<dbReference type="EMBL" id="JAJOMB010000015">
    <property type="protein sequence ID" value="MCD5314253.1"/>
    <property type="molecule type" value="Genomic_DNA"/>
</dbReference>
<evidence type="ECO:0000256" key="2">
    <source>
        <dbReference type="ARBA" id="ARBA00022475"/>
    </source>
</evidence>
<dbReference type="PANTHER" id="PTHR30213:SF1">
    <property type="entry name" value="INNER MEMBRANE PROTEIN YHJD"/>
    <property type="match status" value="1"/>
</dbReference>
<feature type="region of interest" description="Disordered" evidence="6">
    <location>
        <begin position="334"/>
        <end position="446"/>
    </location>
</feature>
<evidence type="ECO:0000256" key="5">
    <source>
        <dbReference type="ARBA" id="ARBA00023136"/>
    </source>
</evidence>
<dbReference type="AlphaFoldDB" id="A0A9X1NJG0"/>
<feature type="transmembrane region" description="Helical" evidence="7">
    <location>
        <begin position="46"/>
        <end position="69"/>
    </location>
</feature>
<keyword evidence="3 7" id="KW-0812">Transmembrane</keyword>
<evidence type="ECO:0000256" key="3">
    <source>
        <dbReference type="ARBA" id="ARBA00022692"/>
    </source>
</evidence>
<keyword evidence="9" id="KW-1185">Reference proteome</keyword>
<dbReference type="RefSeq" id="WP_231446605.1">
    <property type="nucleotide sequence ID" value="NZ_JAJOMB010000015.1"/>
</dbReference>
<name>A0A9X1NJG0_9ACTN</name>
<evidence type="ECO:0000256" key="1">
    <source>
        <dbReference type="ARBA" id="ARBA00004651"/>
    </source>
</evidence>
<keyword evidence="4 7" id="KW-1133">Transmembrane helix</keyword>
<protein>
    <submittedName>
        <fullName evidence="8">YihY family inner membrane protein</fullName>
    </submittedName>
</protein>
<feature type="transmembrane region" description="Helical" evidence="7">
    <location>
        <begin position="218"/>
        <end position="234"/>
    </location>
</feature>
<keyword evidence="2" id="KW-1003">Cell membrane</keyword>
<dbReference type="Proteomes" id="UP001138997">
    <property type="component" value="Unassembled WGS sequence"/>
</dbReference>
<evidence type="ECO:0000313" key="9">
    <source>
        <dbReference type="Proteomes" id="UP001138997"/>
    </source>
</evidence>
<accession>A0A9X1NJG0</accession>
<evidence type="ECO:0000313" key="8">
    <source>
        <dbReference type="EMBL" id="MCD5314253.1"/>
    </source>
</evidence>
<evidence type="ECO:0000256" key="7">
    <source>
        <dbReference type="SAM" id="Phobius"/>
    </source>
</evidence>
<feature type="transmembrane region" description="Helical" evidence="7">
    <location>
        <begin position="151"/>
        <end position="174"/>
    </location>
</feature>
<evidence type="ECO:0000256" key="4">
    <source>
        <dbReference type="ARBA" id="ARBA00022989"/>
    </source>
</evidence>
<dbReference type="PANTHER" id="PTHR30213">
    <property type="entry name" value="INNER MEMBRANE PROTEIN YHJD"/>
    <property type="match status" value="1"/>
</dbReference>
<feature type="transmembrane region" description="Helical" evidence="7">
    <location>
        <begin position="186"/>
        <end position="206"/>
    </location>
</feature>
<sequence>MSVGERAERVHDRVDHFQQKHPVVGFPLAVIYKFFDDQGGYLAALITYYGFLSVFPLLLLLASVLGFILQGNPDLQRTILDSALSQFPVIGDQLGDPQGLRGSATAVAIGLVGSIYGALGVANATQNALNTMWAVPRNRRPNPIAARLRSLFLLAVGALTFIVTGSLGSIGTNVNGFADLLNFNEVLRLVSGLAGIALITFFFMFLFRWGTTRRLTRLEVLPGALAAAFVWQALQQFGTVYVGSVVRQADATNGVFAIVLGLIAWIYLAVVALLICAEANVVRVRRLYPRTLLTPFTDDVDLTEADQRAYRSYARAQRTKDFEWVDVGFEHDGQNATARRRRRTARAQAKEALRAQGAPGEQNPDPAEDERTAPGEPGTADEVSESGSGPDPVTGPATDAGPAGGTEQNQSLGAGRSLGSRRGRGPAGTSIPETRPAEEPGVPQHD</sequence>
<feature type="transmembrane region" description="Helical" evidence="7">
    <location>
        <begin position="254"/>
        <end position="277"/>
    </location>
</feature>
<dbReference type="GO" id="GO:0005886">
    <property type="term" value="C:plasma membrane"/>
    <property type="evidence" value="ECO:0007669"/>
    <property type="project" value="UniProtKB-SubCell"/>
</dbReference>
<comment type="subcellular location">
    <subcellularLocation>
        <location evidence="1">Cell membrane</location>
        <topology evidence="1">Multi-pass membrane protein</topology>
    </subcellularLocation>
</comment>
<reference evidence="8" key="1">
    <citation type="submission" date="2021-11" db="EMBL/GenBank/DDBJ databases">
        <title>Streptomyces corallinus and Kineosporia corallina sp. nov., two new coral-derived marine actinobacteria.</title>
        <authorList>
            <person name="Buangrab K."/>
            <person name="Sutthacheep M."/>
            <person name="Yeemin T."/>
            <person name="Harunari E."/>
            <person name="Igarashi Y."/>
            <person name="Sripreechasak P."/>
            <person name="Kanchanasin P."/>
            <person name="Tanasupawat S."/>
            <person name="Phongsopitanun W."/>
        </authorList>
    </citation>
    <scope>NUCLEOTIDE SEQUENCE</scope>
    <source>
        <strain evidence="8">JCM 31032</strain>
    </source>
</reference>
<feature type="compositionally biased region" description="Low complexity" evidence="6">
    <location>
        <begin position="392"/>
        <end position="401"/>
    </location>
</feature>
<gene>
    <name evidence="8" type="ORF">LR394_25405</name>
</gene>
<organism evidence="8 9">
    <name type="scientific">Kineosporia babensis</name>
    <dbReference type="NCBI Taxonomy" id="499548"/>
    <lineage>
        <taxon>Bacteria</taxon>
        <taxon>Bacillati</taxon>
        <taxon>Actinomycetota</taxon>
        <taxon>Actinomycetes</taxon>
        <taxon>Kineosporiales</taxon>
        <taxon>Kineosporiaceae</taxon>
        <taxon>Kineosporia</taxon>
    </lineage>
</organism>
<evidence type="ECO:0000256" key="6">
    <source>
        <dbReference type="SAM" id="MobiDB-lite"/>
    </source>
</evidence>
<proteinExistence type="predicted"/>
<comment type="caution">
    <text evidence="8">The sequence shown here is derived from an EMBL/GenBank/DDBJ whole genome shotgun (WGS) entry which is preliminary data.</text>
</comment>
<dbReference type="NCBIfam" id="TIGR00765">
    <property type="entry name" value="yihY_not_rbn"/>
    <property type="match status" value="1"/>
</dbReference>
<dbReference type="Pfam" id="PF03631">
    <property type="entry name" value="Virul_fac_BrkB"/>
    <property type="match status" value="1"/>
</dbReference>